<dbReference type="SUPFAM" id="SSF53383">
    <property type="entry name" value="PLP-dependent transferases"/>
    <property type="match status" value="1"/>
</dbReference>
<keyword evidence="2 5" id="KW-0032">Aminotransferase</keyword>
<evidence type="ECO:0000313" key="5">
    <source>
        <dbReference type="EMBL" id="MEQ6357694.1"/>
    </source>
</evidence>
<dbReference type="PANTHER" id="PTHR42832:SF3">
    <property type="entry name" value="L-GLUTAMINE--4-(METHYLSULFANYL)-2-OXOBUTANOATE AMINOTRANSFERASE"/>
    <property type="match status" value="1"/>
</dbReference>
<dbReference type="InterPro" id="IPR015421">
    <property type="entry name" value="PyrdxlP-dep_Trfase_major"/>
</dbReference>
<dbReference type="Gene3D" id="3.90.1150.10">
    <property type="entry name" value="Aspartate Aminotransferase, domain 1"/>
    <property type="match status" value="1"/>
</dbReference>
<evidence type="ECO:0000256" key="2">
    <source>
        <dbReference type="ARBA" id="ARBA00022576"/>
    </source>
</evidence>
<accession>A0ABV1MZV7</accession>
<organism evidence="5 6">
    <name type="scientific">Lysinibacillus zambalensis</name>
    <dbReference type="NCBI Taxonomy" id="3160866"/>
    <lineage>
        <taxon>Bacteria</taxon>
        <taxon>Bacillati</taxon>
        <taxon>Bacillota</taxon>
        <taxon>Bacilli</taxon>
        <taxon>Bacillales</taxon>
        <taxon>Bacillaceae</taxon>
        <taxon>Lysinibacillus</taxon>
    </lineage>
</organism>
<dbReference type="InterPro" id="IPR050881">
    <property type="entry name" value="LL-DAP_aminotransferase"/>
</dbReference>
<dbReference type="EMBL" id="JBEGDG010000033">
    <property type="protein sequence ID" value="MEQ6357694.1"/>
    <property type="molecule type" value="Genomic_DNA"/>
</dbReference>
<gene>
    <name evidence="5" type="ORF">ABNX05_24105</name>
</gene>
<dbReference type="Proteomes" id="UP001478862">
    <property type="component" value="Unassembled WGS sequence"/>
</dbReference>
<dbReference type="InterPro" id="IPR015422">
    <property type="entry name" value="PyrdxlP-dep_Trfase_small"/>
</dbReference>
<evidence type="ECO:0000313" key="6">
    <source>
        <dbReference type="Proteomes" id="UP001478862"/>
    </source>
</evidence>
<dbReference type="RefSeq" id="WP_349662011.1">
    <property type="nucleotide sequence ID" value="NZ_JBEGDG010000033.1"/>
</dbReference>
<sequence length="389" mass="42829">MEFSKKLQQLPTQFFAALVQKVNSALAEGRDVINLGQGNPDQPTPQHVIKALQEAAENPQNHKYSPFRGLVELRQAAADFYKREYNVDIDPETEVAILGGTKIGLVELPLAVLNPGDTMLLPDPGYPDYLSGVVLGDVNFEVMPLFAENDFLPDYHALSDDVKEKAKLLYLNYPNNPTGGTATLEFFEETARFAKEHNIIVSHDFAYGAIGFDGKKPISFLQAEGAKEVGIEMYTLSKTYNMAGWRIGFAVGNADIVAAINLIQDHLFCSQFPAVQQAAAVALTASQDCANTLRATYERRRNVLIEEAQRIGWQVTAPKGSFFAWLPVPLGYTSEQFADVLLDKADIAVAAGNGFGQYGEGYVRVGLLVSEERLREAVSRIEKLNLFNS</sequence>
<dbReference type="CDD" id="cd00609">
    <property type="entry name" value="AAT_like"/>
    <property type="match status" value="1"/>
</dbReference>
<dbReference type="GO" id="GO:0008483">
    <property type="term" value="F:transaminase activity"/>
    <property type="evidence" value="ECO:0007669"/>
    <property type="project" value="UniProtKB-KW"/>
</dbReference>
<feature type="domain" description="Aminotransferase class I/classII large" evidence="4">
    <location>
        <begin position="31"/>
        <end position="381"/>
    </location>
</feature>
<comment type="caution">
    <text evidence="5">The sequence shown here is derived from an EMBL/GenBank/DDBJ whole genome shotgun (WGS) entry which is preliminary data.</text>
</comment>
<protein>
    <submittedName>
        <fullName evidence="5">Pyridoxal phosphate-dependent aminotransferase</fullName>
    </submittedName>
</protein>
<keyword evidence="6" id="KW-1185">Reference proteome</keyword>
<proteinExistence type="predicted"/>
<dbReference type="PANTHER" id="PTHR42832">
    <property type="entry name" value="AMINO ACID AMINOTRANSFERASE"/>
    <property type="match status" value="1"/>
</dbReference>
<evidence type="ECO:0000259" key="4">
    <source>
        <dbReference type="Pfam" id="PF00155"/>
    </source>
</evidence>
<dbReference type="NCBIfam" id="NF005977">
    <property type="entry name" value="PRK08068.1"/>
    <property type="match status" value="1"/>
</dbReference>
<dbReference type="InterPro" id="IPR015424">
    <property type="entry name" value="PyrdxlP-dep_Trfase"/>
</dbReference>
<dbReference type="InterPro" id="IPR004839">
    <property type="entry name" value="Aminotransferase_I/II_large"/>
</dbReference>
<reference evidence="5 6" key="1">
    <citation type="submission" date="2024-06" db="EMBL/GenBank/DDBJ databases">
        <title>Lysinibacillus zambalefons sp. nov., a Novel Firmicute Isolated from the Poon Bato Zambales Hyperalkaline Spring.</title>
        <authorList>
            <person name="Aja J.A."/>
            <person name="Lazaro J.E.H."/>
            <person name="Llorin L.D."/>
            <person name="Lim K.R."/>
            <person name="Teodosio J."/>
            <person name="Dalisay D.S."/>
        </authorList>
    </citation>
    <scope>NUCLEOTIDE SEQUENCE [LARGE SCALE GENOMIC DNA]</scope>
    <source>
        <strain evidence="5 6">M3</strain>
    </source>
</reference>
<evidence type="ECO:0000256" key="3">
    <source>
        <dbReference type="ARBA" id="ARBA00022679"/>
    </source>
</evidence>
<keyword evidence="3" id="KW-0808">Transferase</keyword>
<comment type="cofactor">
    <cofactor evidence="1">
        <name>pyridoxal 5'-phosphate</name>
        <dbReference type="ChEBI" id="CHEBI:597326"/>
    </cofactor>
</comment>
<dbReference type="Gene3D" id="3.40.640.10">
    <property type="entry name" value="Type I PLP-dependent aspartate aminotransferase-like (Major domain)"/>
    <property type="match status" value="1"/>
</dbReference>
<name>A0ABV1MZV7_9BACI</name>
<evidence type="ECO:0000256" key="1">
    <source>
        <dbReference type="ARBA" id="ARBA00001933"/>
    </source>
</evidence>
<dbReference type="Pfam" id="PF00155">
    <property type="entry name" value="Aminotran_1_2"/>
    <property type="match status" value="1"/>
</dbReference>